<keyword evidence="7 8" id="KW-0539">Nucleus</keyword>
<organism evidence="10 11">
    <name type="scientific">Penstemon smallii</name>
    <dbReference type="NCBI Taxonomy" id="265156"/>
    <lineage>
        <taxon>Eukaryota</taxon>
        <taxon>Viridiplantae</taxon>
        <taxon>Streptophyta</taxon>
        <taxon>Embryophyta</taxon>
        <taxon>Tracheophyta</taxon>
        <taxon>Spermatophyta</taxon>
        <taxon>Magnoliopsida</taxon>
        <taxon>eudicotyledons</taxon>
        <taxon>Gunneridae</taxon>
        <taxon>Pentapetalae</taxon>
        <taxon>asterids</taxon>
        <taxon>lamiids</taxon>
        <taxon>Lamiales</taxon>
        <taxon>Plantaginaceae</taxon>
        <taxon>Cheloneae</taxon>
        <taxon>Penstemon</taxon>
    </lineage>
</organism>
<comment type="subcellular location">
    <subcellularLocation>
        <location evidence="1 8">Nucleus</location>
    </subcellularLocation>
</comment>
<feature type="DNA-binding region" description="Homeobox" evidence="8">
    <location>
        <begin position="332"/>
        <end position="394"/>
    </location>
</feature>
<gene>
    <name evidence="10" type="ORF">ACJIZ3_024930</name>
</gene>
<evidence type="ECO:0000256" key="7">
    <source>
        <dbReference type="ARBA" id="ARBA00023242"/>
    </source>
</evidence>
<dbReference type="SMART" id="SM00389">
    <property type="entry name" value="HOX"/>
    <property type="match status" value="1"/>
</dbReference>
<evidence type="ECO:0000313" key="10">
    <source>
        <dbReference type="EMBL" id="KAL3840339.1"/>
    </source>
</evidence>
<dbReference type="AlphaFoldDB" id="A0ABD3TT74"/>
<dbReference type="CDD" id="cd00086">
    <property type="entry name" value="homeodomain"/>
    <property type="match status" value="1"/>
</dbReference>
<dbReference type="InterPro" id="IPR050224">
    <property type="entry name" value="TALE_homeobox"/>
</dbReference>
<dbReference type="InterPro" id="IPR008422">
    <property type="entry name" value="KN_HD"/>
</dbReference>
<evidence type="ECO:0000256" key="3">
    <source>
        <dbReference type="ARBA" id="ARBA00023015"/>
    </source>
</evidence>
<dbReference type="PROSITE" id="PS50071">
    <property type="entry name" value="HOMEOBOX_2"/>
    <property type="match status" value="1"/>
</dbReference>
<dbReference type="SMART" id="SM00574">
    <property type="entry name" value="POX"/>
    <property type="match status" value="1"/>
</dbReference>
<dbReference type="InterPro" id="IPR006563">
    <property type="entry name" value="POX_dom"/>
</dbReference>
<dbReference type="PANTHER" id="PTHR11850">
    <property type="entry name" value="HOMEOBOX PROTEIN TRANSCRIPTION FACTORS"/>
    <property type="match status" value="1"/>
</dbReference>
<keyword evidence="3" id="KW-0805">Transcription regulation</keyword>
<dbReference type="EMBL" id="JBJXBP010000003">
    <property type="protein sequence ID" value="KAL3840339.1"/>
    <property type="molecule type" value="Genomic_DNA"/>
</dbReference>
<protein>
    <recommendedName>
        <fullName evidence="9">Homeobox domain-containing protein</fullName>
    </recommendedName>
</protein>
<sequence>MYKPDQDYFEPLPQLQADFSGQQLETGEMLTGINNSPWRKSGANNDVLDELAFMSSHVKDSTTSSLEGFHLISPQFVEGRRQGLSLSLSSSLTNFDDQEIGRPNHDQHFFLGRTSTNYDQQPLDSPRLLDHRHDDNYQNHRVHFTPNVLRNSRYLRSAQELLEEFCCVVKGQFKNIEKRNPNSMLNIGFGDGNGSFSSKDKDSNRLSSGERNEYQRRKIKLLSMLDEVDSRYMQYCEQLKATVNAFDSVMGRGAACPYTGLAHKAMSRHFRCIKDGITGQLRMIYEALGEKEGMGGSTHGLTKGETPRLKLLEQKYRQQKSIHHMGMLHPQSWRPQRGLPDRSVNILRAWLFEHFLHPYPTEADKHLLSRQTGLSKNQVSNWFINARVRLWKPMVEEMYNQEFHEEVQQSEAGEQEIDSMASVQTPIQKSNCASTSTTPTLLYLSRGKILETDPTKNDLSHNMSGKQVVPPSGTTLSTTIYHGVKVPEASEYRCFMRDPTSVINSDFGFANVIREGASTRVGDNVSLTLELRHSENVPKLNQLSIRDFEAYEIVKR</sequence>
<name>A0ABD3TT74_9LAMI</name>
<evidence type="ECO:0000256" key="1">
    <source>
        <dbReference type="ARBA" id="ARBA00004123"/>
    </source>
</evidence>
<evidence type="ECO:0000313" key="11">
    <source>
        <dbReference type="Proteomes" id="UP001634393"/>
    </source>
</evidence>
<evidence type="ECO:0000256" key="8">
    <source>
        <dbReference type="PROSITE-ProRule" id="PRU00108"/>
    </source>
</evidence>
<keyword evidence="5 8" id="KW-0371">Homeobox</keyword>
<dbReference type="Gene3D" id="1.10.10.60">
    <property type="entry name" value="Homeodomain-like"/>
    <property type="match status" value="1"/>
</dbReference>
<dbReference type="FunFam" id="1.10.10.60:FF:000083">
    <property type="entry name" value="BEL1-like homeodomain protein 4"/>
    <property type="match status" value="1"/>
</dbReference>
<dbReference type="SUPFAM" id="SSF46689">
    <property type="entry name" value="Homeodomain-like"/>
    <property type="match status" value="1"/>
</dbReference>
<proteinExistence type="inferred from homology"/>
<dbReference type="GO" id="GO:0005634">
    <property type="term" value="C:nucleus"/>
    <property type="evidence" value="ECO:0007669"/>
    <property type="project" value="UniProtKB-SubCell"/>
</dbReference>
<evidence type="ECO:0000256" key="4">
    <source>
        <dbReference type="ARBA" id="ARBA00023125"/>
    </source>
</evidence>
<dbReference type="InterPro" id="IPR009057">
    <property type="entry name" value="Homeodomain-like_sf"/>
</dbReference>
<evidence type="ECO:0000256" key="5">
    <source>
        <dbReference type="ARBA" id="ARBA00023155"/>
    </source>
</evidence>
<dbReference type="GO" id="GO:0003677">
    <property type="term" value="F:DNA binding"/>
    <property type="evidence" value="ECO:0007669"/>
    <property type="project" value="UniProtKB-UniRule"/>
</dbReference>
<keyword evidence="11" id="KW-1185">Reference proteome</keyword>
<dbReference type="Pfam" id="PF05920">
    <property type="entry name" value="Homeobox_KN"/>
    <property type="match status" value="1"/>
</dbReference>
<evidence type="ECO:0000256" key="2">
    <source>
        <dbReference type="ARBA" id="ARBA00006454"/>
    </source>
</evidence>
<comment type="caution">
    <text evidence="10">The sequence shown here is derived from an EMBL/GenBank/DDBJ whole genome shotgun (WGS) entry which is preliminary data.</text>
</comment>
<keyword evidence="4 8" id="KW-0238">DNA-binding</keyword>
<evidence type="ECO:0000259" key="9">
    <source>
        <dbReference type="PROSITE" id="PS50071"/>
    </source>
</evidence>
<keyword evidence="6" id="KW-0804">Transcription</keyword>
<dbReference type="Pfam" id="PF07526">
    <property type="entry name" value="POX"/>
    <property type="match status" value="1"/>
</dbReference>
<comment type="similarity">
    <text evidence="2">Belongs to the TALE/BELL homeobox family.</text>
</comment>
<feature type="domain" description="Homeobox" evidence="9">
    <location>
        <begin position="330"/>
        <end position="393"/>
    </location>
</feature>
<evidence type="ECO:0000256" key="6">
    <source>
        <dbReference type="ARBA" id="ARBA00023163"/>
    </source>
</evidence>
<reference evidence="10 11" key="1">
    <citation type="submission" date="2024-12" db="EMBL/GenBank/DDBJ databases">
        <title>The unique morphological basis and parallel evolutionary history of personate flowers in Penstemon.</title>
        <authorList>
            <person name="Depatie T.H."/>
            <person name="Wessinger C.A."/>
        </authorList>
    </citation>
    <scope>NUCLEOTIDE SEQUENCE [LARGE SCALE GENOMIC DNA]</scope>
    <source>
        <strain evidence="10">WTNN_2</strain>
        <tissue evidence="10">Leaf</tissue>
    </source>
</reference>
<dbReference type="InterPro" id="IPR001356">
    <property type="entry name" value="HD"/>
</dbReference>
<dbReference type="Proteomes" id="UP001634393">
    <property type="component" value="Unassembled WGS sequence"/>
</dbReference>
<accession>A0ABD3TT74</accession>